<dbReference type="SUPFAM" id="SSF53098">
    <property type="entry name" value="Ribonuclease H-like"/>
    <property type="match status" value="1"/>
</dbReference>
<dbReference type="CDD" id="cd06222">
    <property type="entry name" value="RNase_H_like"/>
    <property type="match status" value="1"/>
</dbReference>
<evidence type="ECO:0000259" key="1">
    <source>
        <dbReference type="Pfam" id="PF13456"/>
    </source>
</evidence>
<dbReference type="Gene3D" id="3.30.420.10">
    <property type="entry name" value="Ribonuclease H-like superfamily/Ribonuclease H"/>
    <property type="match status" value="1"/>
</dbReference>
<reference evidence="2" key="2">
    <citation type="journal article" date="2024" name="Plant">
        <title>Genomic evolution and insights into agronomic trait innovations of Sesamum species.</title>
        <authorList>
            <person name="Miao H."/>
            <person name="Wang L."/>
            <person name="Qu L."/>
            <person name="Liu H."/>
            <person name="Sun Y."/>
            <person name="Le M."/>
            <person name="Wang Q."/>
            <person name="Wei S."/>
            <person name="Zheng Y."/>
            <person name="Lin W."/>
            <person name="Duan Y."/>
            <person name="Cao H."/>
            <person name="Xiong S."/>
            <person name="Wang X."/>
            <person name="Wei L."/>
            <person name="Li C."/>
            <person name="Ma Q."/>
            <person name="Ju M."/>
            <person name="Zhao R."/>
            <person name="Li G."/>
            <person name="Mu C."/>
            <person name="Tian Q."/>
            <person name="Mei H."/>
            <person name="Zhang T."/>
            <person name="Gao T."/>
            <person name="Zhang H."/>
        </authorList>
    </citation>
    <scope>NUCLEOTIDE SEQUENCE</scope>
    <source>
        <strain evidence="2">G02</strain>
    </source>
</reference>
<dbReference type="InterPro" id="IPR052929">
    <property type="entry name" value="RNase_H-like_EbsB-rel"/>
</dbReference>
<feature type="domain" description="RNase H type-1" evidence="1">
    <location>
        <begin position="21"/>
        <end position="142"/>
    </location>
</feature>
<dbReference type="InterPro" id="IPR036397">
    <property type="entry name" value="RNaseH_sf"/>
</dbReference>
<dbReference type="Pfam" id="PF13456">
    <property type="entry name" value="RVT_3"/>
    <property type="match status" value="1"/>
</dbReference>
<dbReference type="InterPro" id="IPR044730">
    <property type="entry name" value="RNase_H-like_dom_plant"/>
</dbReference>
<dbReference type="InterPro" id="IPR012337">
    <property type="entry name" value="RNaseH-like_sf"/>
</dbReference>
<dbReference type="PANTHER" id="PTHR47074">
    <property type="entry name" value="BNAC02G40300D PROTEIN"/>
    <property type="match status" value="1"/>
</dbReference>
<sequence length="168" mass="18031">MRIFRRPGSWEPPPPGLIKVNFDGACFEGGEEGGAGIIAHDSAGQTLAWCSIRIEKPVKLLLIEAIAVREAAHLVAQKSWPNVIIEGDCEILIKKLQSAKPDSSGIGPLISDCFSLLGPVSSSFTFVRRTGNFAAHSLAKHATSFVEGLSSPPNYIHEIRLADFGPVL</sequence>
<dbReference type="PANTHER" id="PTHR47074:SF48">
    <property type="entry name" value="POLYNUCLEOTIDYL TRANSFERASE, RIBONUCLEASE H-LIKE SUPERFAMILY PROTEIN"/>
    <property type="match status" value="1"/>
</dbReference>
<dbReference type="InterPro" id="IPR002156">
    <property type="entry name" value="RNaseH_domain"/>
</dbReference>
<gene>
    <name evidence="2" type="ORF">Sradi_5263700</name>
</gene>
<accession>A0AAW2LNN8</accession>
<name>A0AAW2LNN8_SESRA</name>
<organism evidence="2">
    <name type="scientific">Sesamum radiatum</name>
    <name type="common">Black benniseed</name>
    <dbReference type="NCBI Taxonomy" id="300843"/>
    <lineage>
        <taxon>Eukaryota</taxon>
        <taxon>Viridiplantae</taxon>
        <taxon>Streptophyta</taxon>
        <taxon>Embryophyta</taxon>
        <taxon>Tracheophyta</taxon>
        <taxon>Spermatophyta</taxon>
        <taxon>Magnoliopsida</taxon>
        <taxon>eudicotyledons</taxon>
        <taxon>Gunneridae</taxon>
        <taxon>Pentapetalae</taxon>
        <taxon>asterids</taxon>
        <taxon>lamiids</taxon>
        <taxon>Lamiales</taxon>
        <taxon>Pedaliaceae</taxon>
        <taxon>Sesamum</taxon>
    </lineage>
</organism>
<comment type="caution">
    <text evidence="2">The sequence shown here is derived from an EMBL/GenBank/DDBJ whole genome shotgun (WGS) entry which is preliminary data.</text>
</comment>
<reference evidence="2" key="1">
    <citation type="submission" date="2020-06" db="EMBL/GenBank/DDBJ databases">
        <authorList>
            <person name="Li T."/>
            <person name="Hu X."/>
            <person name="Zhang T."/>
            <person name="Song X."/>
            <person name="Zhang H."/>
            <person name="Dai N."/>
            <person name="Sheng W."/>
            <person name="Hou X."/>
            <person name="Wei L."/>
        </authorList>
    </citation>
    <scope>NUCLEOTIDE SEQUENCE</scope>
    <source>
        <strain evidence="2">G02</strain>
        <tissue evidence="2">Leaf</tissue>
    </source>
</reference>
<dbReference type="AlphaFoldDB" id="A0AAW2LNN8"/>
<dbReference type="GO" id="GO:0004523">
    <property type="term" value="F:RNA-DNA hybrid ribonuclease activity"/>
    <property type="evidence" value="ECO:0007669"/>
    <property type="project" value="InterPro"/>
</dbReference>
<dbReference type="EMBL" id="JACGWJ010000024">
    <property type="protein sequence ID" value="KAL0320022.1"/>
    <property type="molecule type" value="Genomic_DNA"/>
</dbReference>
<evidence type="ECO:0000313" key="2">
    <source>
        <dbReference type="EMBL" id="KAL0320022.1"/>
    </source>
</evidence>
<proteinExistence type="predicted"/>
<protein>
    <recommendedName>
        <fullName evidence="1">RNase H type-1 domain-containing protein</fullName>
    </recommendedName>
</protein>
<dbReference type="GO" id="GO:0003676">
    <property type="term" value="F:nucleic acid binding"/>
    <property type="evidence" value="ECO:0007669"/>
    <property type="project" value="InterPro"/>
</dbReference>